<dbReference type="Proteomes" id="UP000017127">
    <property type="component" value="Unassembled WGS sequence"/>
</dbReference>
<protein>
    <submittedName>
        <fullName evidence="1">Uncharacterized protein</fullName>
    </submittedName>
</protein>
<evidence type="ECO:0000313" key="2">
    <source>
        <dbReference type="Proteomes" id="UP000017127"/>
    </source>
</evidence>
<dbReference type="AlphaFoldDB" id="U7QAS0"/>
<proteinExistence type="predicted"/>
<sequence length="67" mass="7732">MNRPLITPFSRGQNFVDPVIITNLSITGDYLFNTLIKTIAYRELSIWFSNSTKKILIFDTNKILKVP</sequence>
<name>U7QAS0_9CYAN</name>
<gene>
    <name evidence="1" type="ORF">M595_5751</name>
</gene>
<keyword evidence="2" id="KW-1185">Reference proteome</keyword>
<organism evidence="1 2">
    <name type="scientific">Lyngbya aestuarii BL J</name>
    <dbReference type="NCBI Taxonomy" id="1348334"/>
    <lineage>
        <taxon>Bacteria</taxon>
        <taxon>Bacillati</taxon>
        <taxon>Cyanobacteriota</taxon>
        <taxon>Cyanophyceae</taxon>
        <taxon>Oscillatoriophycideae</taxon>
        <taxon>Oscillatoriales</taxon>
        <taxon>Microcoleaceae</taxon>
        <taxon>Lyngbya</taxon>
    </lineage>
</organism>
<dbReference type="EMBL" id="AUZM01000107">
    <property type="protein sequence ID" value="ERT04302.1"/>
    <property type="molecule type" value="Genomic_DNA"/>
</dbReference>
<comment type="caution">
    <text evidence="1">The sequence shown here is derived from an EMBL/GenBank/DDBJ whole genome shotgun (WGS) entry which is preliminary data.</text>
</comment>
<evidence type="ECO:0000313" key="1">
    <source>
        <dbReference type="EMBL" id="ERT04302.1"/>
    </source>
</evidence>
<accession>U7QAS0</accession>
<reference evidence="1 2" key="1">
    <citation type="journal article" date="2013" name="Front. Microbiol.">
        <title>Comparative genomic analyses of the cyanobacterium, Lyngbya aestuarii BL J, a powerful hydrogen producer.</title>
        <authorList>
            <person name="Kothari A."/>
            <person name="Vaughn M."/>
            <person name="Garcia-Pichel F."/>
        </authorList>
    </citation>
    <scope>NUCLEOTIDE SEQUENCE [LARGE SCALE GENOMIC DNA]</scope>
    <source>
        <strain evidence="1 2">BL J</strain>
    </source>
</reference>